<keyword evidence="5" id="KW-0732">Signal</keyword>
<dbReference type="PANTHER" id="PTHR47401:SF1">
    <property type="entry name" value="INTERLEUKIN-4"/>
    <property type="match status" value="1"/>
</dbReference>
<dbReference type="Proteomes" id="UP000694428">
    <property type="component" value="Unplaced"/>
</dbReference>
<dbReference type="Pfam" id="PF00727">
    <property type="entry name" value="IL4"/>
    <property type="match status" value="1"/>
</dbReference>
<keyword evidence="7" id="KW-1185">Reference proteome</keyword>
<dbReference type="InterPro" id="IPR002354">
    <property type="entry name" value="IL-4"/>
</dbReference>
<accession>A0A8C9LCV3</accession>
<protein>
    <recommendedName>
        <fullName evidence="1">Interleukin-4</fullName>
    </recommendedName>
    <alternativeName>
        <fullName evidence="4">B-cell stimulatory factor 1</fullName>
    </alternativeName>
    <alternativeName>
        <fullName evidence="3">Lymphocyte stimulatory factor 1</fullName>
    </alternativeName>
</protein>
<evidence type="ECO:0000256" key="3">
    <source>
        <dbReference type="ARBA" id="ARBA00030247"/>
    </source>
</evidence>
<dbReference type="Gene3D" id="1.20.1250.10">
    <property type="match status" value="1"/>
</dbReference>
<evidence type="ECO:0000256" key="4">
    <source>
        <dbReference type="ARBA" id="ARBA00031287"/>
    </source>
</evidence>
<evidence type="ECO:0000313" key="7">
    <source>
        <dbReference type="Proteomes" id="UP000694428"/>
    </source>
</evidence>
<feature type="chain" id="PRO_5034539340" description="Interleukin-4" evidence="5">
    <location>
        <begin position="21"/>
        <end position="140"/>
    </location>
</feature>
<dbReference type="GO" id="GO:0042113">
    <property type="term" value="P:B cell activation"/>
    <property type="evidence" value="ECO:0007669"/>
    <property type="project" value="UniProtKB-KW"/>
</dbReference>
<feature type="signal peptide" evidence="5">
    <location>
        <begin position="1"/>
        <end position="20"/>
    </location>
</feature>
<dbReference type="Ensembl" id="ENSPSTT00000019971.1">
    <property type="protein sequence ID" value="ENSPSTP00000019066.1"/>
    <property type="gene ID" value="ENSPSTG00000013731.1"/>
</dbReference>
<evidence type="ECO:0000256" key="1">
    <source>
        <dbReference type="ARBA" id="ARBA00019467"/>
    </source>
</evidence>
<keyword evidence="2" id="KW-0075">B-cell activation</keyword>
<dbReference type="InterPro" id="IPR009079">
    <property type="entry name" value="4_helix_cytokine-like_core"/>
</dbReference>
<dbReference type="GO" id="GO:0005136">
    <property type="term" value="F:interleukin-4 receptor binding"/>
    <property type="evidence" value="ECO:0007669"/>
    <property type="project" value="InterPro"/>
</dbReference>
<reference evidence="6" key="1">
    <citation type="submission" date="2025-08" db="UniProtKB">
        <authorList>
            <consortium name="Ensembl"/>
        </authorList>
    </citation>
    <scope>IDENTIFICATION</scope>
</reference>
<dbReference type="InterPro" id="IPR001325">
    <property type="entry name" value="IL-4/IL-13"/>
</dbReference>
<name>A0A8C9LCV3_PAVCR</name>
<dbReference type="AlphaFoldDB" id="A0A8C9LCV3"/>
<evidence type="ECO:0000256" key="2">
    <source>
        <dbReference type="ARBA" id="ARBA00022936"/>
    </source>
</evidence>
<dbReference type="GO" id="GO:0006955">
    <property type="term" value="P:immune response"/>
    <property type="evidence" value="ECO:0007669"/>
    <property type="project" value="InterPro"/>
</dbReference>
<dbReference type="SUPFAM" id="SSF47266">
    <property type="entry name" value="4-helical cytokines"/>
    <property type="match status" value="1"/>
</dbReference>
<dbReference type="GO" id="GO:0008083">
    <property type="term" value="F:growth factor activity"/>
    <property type="evidence" value="ECO:0007669"/>
    <property type="project" value="InterPro"/>
</dbReference>
<dbReference type="SMART" id="SM00190">
    <property type="entry name" value="IL4_13"/>
    <property type="match status" value="1"/>
</dbReference>
<dbReference type="GO" id="GO:0005576">
    <property type="term" value="C:extracellular region"/>
    <property type="evidence" value="ECO:0007669"/>
    <property type="project" value="InterPro"/>
</dbReference>
<organism evidence="6 7">
    <name type="scientific">Pavo cristatus</name>
    <name type="common">Indian peafowl</name>
    <name type="synonym">Blue peafowl</name>
    <dbReference type="NCBI Taxonomy" id="9049"/>
    <lineage>
        <taxon>Eukaryota</taxon>
        <taxon>Metazoa</taxon>
        <taxon>Chordata</taxon>
        <taxon>Craniata</taxon>
        <taxon>Vertebrata</taxon>
        <taxon>Euteleostomi</taxon>
        <taxon>Archelosauria</taxon>
        <taxon>Archosauria</taxon>
        <taxon>Dinosauria</taxon>
        <taxon>Saurischia</taxon>
        <taxon>Theropoda</taxon>
        <taxon>Coelurosauria</taxon>
        <taxon>Aves</taxon>
        <taxon>Neognathae</taxon>
        <taxon>Galloanserae</taxon>
        <taxon>Galliformes</taxon>
        <taxon>Phasianidae</taxon>
        <taxon>Phasianinae</taxon>
        <taxon>Pavo</taxon>
    </lineage>
</organism>
<dbReference type="PANTHER" id="PTHR47401">
    <property type="entry name" value="INTERLEUKIN-4"/>
    <property type="match status" value="1"/>
</dbReference>
<sequence length="140" mass="15645">MHRALKAALALLCLAALAASTPWMTSSSSYAQNLSDIIHRIQQLNRRAQVPCNDTRVAQVAFMDRKLPEQELLCQAATVLAKVTRCKKDYEPLITSLQSLHNKMSCSLSTDNEIYLRNFLPALGNFTQALYQRIPPKAAK</sequence>
<proteinExistence type="predicted"/>
<reference evidence="6" key="2">
    <citation type="submission" date="2025-09" db="UniProtKB">
        <authorList>
            <consortium name="Ensembl"/>
        </authorList>
    </citation>
    <scope>IDENTIFICATION</scope>
</reference>
<evidence type="ECO:0000313" key="6">
    <source>
        <dbReference type="Ensembl" id="ENSPSTP00000019066.1"/>
    </source>
</evidence>
<evidence type="ECO:0000256" key="5">
    <source>
        <dbReference type="SAM" id="SignalP"/>
    </source>
</evidence>